<dbReference type="InterPro" id="IPR031330">
    <property type="entry name" value="Gly_Hdrlase_35_cat"/>
</dbReference>
<gene>
    <name evidence="4" type="ORF">M8C21_023170</name>
</gene>
<accession>A0AAD5D2H2</accession>
<evidence type="ECO:0000313" key="5">
    <source>
        <dbReference type="Proteomes" id="UP001206925"/>
    </source>
</evidence>
<feature type="non-terminal residue" evidence="4">
    <location>
        <position position="1"/>
    </location>
</feature>
<dbReference type="EC" id="3.2.1.23" evidence="2"/>
<dbReference type="Gene3D" id="3.20.20.80">
    <property type="entry name" value="Glycosidases"/>
    <property type="match status" value="1"/>
</dbReference>
<evidence type="ECO:0000256" key="2">
    <source>
        <dbReference type="ARBA" id="ARBA00012756"/>
    </source>
</evidence>
<dbReference type="EMBL" id="JAMZMK010005717">
    <property type="protein sequence ID" value="KAI7752249.1"/>
    <property type="molecule type" value="Genomic_DNA"/>
</dbReference>
<dbReference type="Proteomes" id="UP001206925">
    <property type="component" value="Unassembled WGS sequence"/>
</dbReference>
<evidence type="ECO:0000313" key="4">
    <source>
        <dbReference type="EMBL" id="KAI7752249.1"/>
    </source>
</evidence>
<dbReference type="InterPro" id="IPR017853">
    <property type="entry name" value="GH"/>
</dbReference>
<protein>
    <recommendedName>
        <fullName evidence="2">beta-galactosidase</fullName>
        <ecNumber evidence="2">3.2.1.23</ecNumber>
    </recommendedName>
</protein>
<keyword evidence="5" id="KW-1185">Reference proteome</keyword>
<name>A0AAD5D2H2_AMBAR</name>
<evidence type="ECO:0000256" key="1">
    <source>
        <dbReference type="ARBA" id="ARBA00001412"/>
    </source>
</evidence>
<dbReference type="AlphaFoldDB" id="A0AAD5D2H2"/>
<dbReference type="Pfam" id="PF01301">
    <property type="entry name" value="Glyco_hydro_35"/>
    <property type="match status" value="1"/>
</dbReference>
<comment type="catalytic activity">
    <reaction evidence="1">
        <text>Hydrolysis of terminal non-reducing beta-D-galactose residues in beta-D-galactosides.</text>
        <dbReference type="EC" id="3.2.1.23"/>
    </reaction>
</comment>
<organism evidence="4 5">
    <name type="scientific">Ambrosia artemisiifolia</name>
    <name type="common">Common ragweed</name>
    <dbReference type="NCBI Taxonomy" id="4212"/>
    <lineage>
        <taxon>Eukaryota</taxon>
        <taxon>Viridiplantae</taxon>
        <taxon>Streptophyta</taxon>
        <taxon>Embryophyta</taxon>
        <taxon>Tracheophyta</taxon>
        <taxon>Spermatophyta</taxon>
        <taxon>Magnoliopsida</taxon>
        <taxon>eudicotyledons</taxon>
        <taxon>Gunneridae</taxon>
        <taxon>Pentapetalae</taxon>
        <taxon>asterids</taxon>
        <taxon>campanulids</taxon>
        <taxon>Asterales</taxon>
        <taxon>Asteraceae</taxon>
        <taxon>Asteroideae</taxon>
        <taxon>Heliantheae alliance</taxon>
        <taxon>Heliantheae</taxon>
        <taxon>Ambrosia</taxon>
    </lineage>
</organism>
<sequence>MMAAFVATHGSTKANRSPITNRSIVTTGEAPTKNTVNELKDASDIRFGENLNSLKRLPTEFLVLQIQKRVGNDIYKTIKCRLKCYEEAIILKSKEKGLDVIKTYVFWNLHESVNNQYSFKHGVIFMLADIGVELKRDLEHFKKGNHVEELKKFLNARDARDLIMTREVETAIPFCN</sequence>
<dbReference type="GO" id="GO:0004565">
    <property type="term" value="F:beta-galactosidase activity"/>
    <property type="evidence" value="ECO:0007669"/>
    <property type="project" value="UniProtKB-EC"/>
</dbReference>
<evidence type="ECO:0000259" key="3">
    <source>
        <dbReference type="Pfam" id="PF01301"/>
    </source>
</evidence>
<dbReference type="SUPFAM" id="SSF51445">
    <property type="entry name" value="(Trans)glycosidases"/>
    <property type="match status" value="1"/>
</dbReference>
<proteinExistence type="predicted"/>
<feature type="domain" description="Glycoside hydrolase 35 catalytic" evidence="3">
    <location>
        <begin position="87"/>
        <end position="120"/>
    </location>
</feature>
<comment type="caution">
    <text evidence="4">The sequence shown here is derived from an EMBL/GenBank/DDBJ whole genome shotgun (WGS) entry which is preliminary data.</text>
</comment>
<reference evidence="4" key="1">
    <citation type="submission" date="2022-06" db="EMBL/GenBank/DDBJ databases">
        <title>Uncovering the hologenomic basis of an extraordinary plant invasion.</title>
        <authorList>
            <person name="Bieker V.C."/>
            <person name="Martin M.D."/>
            <person name="Gilbert T."/>
            <person name="Hodgins K."/>
            <person name="Battlay P."/>
            <person name="Petersen B."/>
            <person name="Wilson J."/>
        </authorList>
    </citation>
    <scope>NUCLEOTIDE SEQUENCE</scope>
    <source>
        <strain evidence="4">AA19_3_7</strain>
        <tissue evidence="4">Leaf</tissue>
    </source>
</reference>